<feature type="signal peptide" evidence="5">
    <location>
        <begin position="1"/>
        <end position="26"/>
    </location>
</feature>
<evidence type="ECO:0000256" key="3">
    <source>
        <dbReference type="ARBA" id="ARBA00023098"/>
    </source>
</evidence>
<dbReference type="Proteomes" id="UP001194539">
    <property type="component" value="Unassembled WGS sequence"/>
</dbReference>
<keyword evidence="3" id="KW-0443">Lipid metabolism</keyword>
<dbReference type="EMBL" id="JACEGD010000001">
    <property type="protein sequence ID" value="MBH5384883.1"/>
    <property type="molecule type" value="Genomic_DNA"/>
</dbReference>
<evidence type="ECO:0000313" key="7">
    <source>
        <dbReference type="Proteomes" id="UP001194539"/>
    </source>
</evidence>
<keyword evidence="1" id="KW-0378">Hydrolase</keyword>
<accession>A0ABS0NV43</accession>
<proteinExistence type="predicted"/>
<evidence type="ECO:0000256" key="5">
    <source>
        <dbReference type="SAM" id="SignalP"/>
    </source>
</evidence>
<dbReference type="Pfam" id="PF03403">
    <property type="entry name" value="PAF-AH_p_II"/>
    <property type="match status" value="1"/>
</dbReference>
<feature type="region of interest" description="Disordered" evidence="4">
    <location>
        <begin position="351"/>
        <end position="387"/>
    </location>
</feature>
<keyword evidence="7" id="KW-1185">Reference proteome</keyword>
<dbReference type="InterPro" id="IPR029058">
    <property type="entry name" value="AB_hydrolase_fold"/>
</dbReference>
<sequence>MVMKSWLAAMALACAIAMVLPQGANAQNAQVQQEHTAFRAIDFDWRDTSRSREIPARLYWPTEVSPGRVPLIVFSHGMGGSRNGYTYLAARWAAHGIASLHVQHIGSDASLWRGNPFELVGRLQAATRDDEAAARVGDLRFALDQMLLFATGPYARFIDMRRVAVAGHSYGANTALLTVGARVIRDGRWLNFRDRRFKAAIVISAPPFYGESDLSSVLANVAVPTLHVTATQDVIKIPGFYSSARDRVAIFDAIANRRKLLVMFRGGSHSIFTDRALTGGPGLNPKVKEATGELTLAFLDYAFAGDSRSLAQWSVDWQDILAEPTMRNAMPTSGASARADWQDNMPATAAETGRAMTGEQQKSYPPLGGAARRAAAEIDSSASALHR</sequence>
<evidence type="ECO:0000256" key="2">
    <source>
        <dbReference type="ARBA" id="ARBA00022963"/>
    </source>
</evidence>
<protein>
    <submittedName>
        <fullName evidence="6">Acetylhydrolase</fullName>
    </submittedName>
</protein>
<evidence type="ECO:0000256" key="4">
    <source>
        <dbReference type="SAM" id="MobiDB-lite"/>
    </source>
</evidence>
<gene>
    <name evidence="6" type="ORF">H1B27_01100</name>
</gene>
<keyword evidence="5" id="KW-0732">Signal</keyword>
<comment type="caution">
    <text evidence="6">The sequence shown here is derived from an EMBL/GenBank/DDBJ whole genome shotgun (WGS) entry which is preliminary data.</text>
</comment>
<evidence type="ECO:0000313" key="6">
    <source>
        <dbReference type="EMBL" id="MBH5384883.1"/>
    </source>
</evidence>
<feature type="compositionally biased region" description="Low complexity" evidence="4">
    <location>
        <begin position="370"/>
        <end position="387"/>
    </location>
</feature>
<keyword evidence="2" id="KW-0442">Lipid degradation</keyword>
<dbReference type="PANTHER" id="PTHR10272:SF0">
    <property type="entry name" value="PLATELET-ACTIVATING FACTOR ACETYLHYDROLASE"/>
    <property type="match status" value="1"/>
</dbReference>
<dbReference type="Gene3D" id="3.40.50.1820">
    <property type="entry name" value="alpha/beta hydrolase"/>
    <property type="match status" value="1"/>
</dbReference>
<reference evidence="6 7" key="1">
    <citation type="submission" date="2020-07" db="EMBL/GenBank/DDBJ databases">
        <title>Bradyrhizobium diversity isolated from nodules of indigenous legumes of Western Australia.</title>
        <authorList>
            <person name="Klepa M.S."/>
        </authorList>
    </citation>
    <scope>NUCLEOTIDE SEQUENCE [LARGE SCALE GENOMIC DNA]</scope>
    <source>
        <strain evidence="6 7">CNPSo 4019</strain>
    </source>
</reference>
<name>A0ABS0NV43_9BRAD</name>
<organism evidence="6 7">
    <name type="scientific">Bradyrhizobium diversitatis</name>
    <dbReference type="NCBI Taxonomy" id="2755406"/>
    <lineage>
        <taxon>Bacteria</taxon>
        <taxon>Pseudomonadati</taxon>
        <taxon>Pseudomonadota</taxon>
        <taxon>Alphaproteobacteria</taxon>
        <taxon>Hyphomicrobiales</taxon>
        <taxon>Nitrobacteraceae</taxon>
        <taxon>Bradyrhizobium</taxon>
    </lineage>
</organism>
<dbReference type="PANTHER" id="PTHR10272">
    <property type="entry name" value="PLATELET-ACTIVATING FACTOR ACETYLHYDROLASE"/>
    <property type="match status" value="1"/>
</dbReference>
<evidence type="ECO:0000256" key="1">
    <source>
        <dbReference type="ARBA" id="ARBA00022801"/>
    </source>
</evidence>
<feature type="chain" id="PRO_5047092637" evidence="5">
    <location>
        <begin position="27"/>
        <end position="387"/>
    </location>
</feature>
<dbReference type="SUPFAM" id="SSF53474">
    <property type="entry name" value="alpha/beta-Hydrolases"/>
    <property type="match status" value="1"/>
</dbReference>